<evidence type="ECO:0000313" key="2">
    <source>
        <dbReference type="Proteomes" id="UP000663823"/>
    </source>
</evidence>
<accession>A0A820M8T5</accession>
<name>A0A820M8T5_9BILA</name>
<dbReference type="Proteomes" id="UP000663823">
    <property type="component" value="Unassembled WGS sequence"/>
</dbReference>
<organism evidence="1 2">
    <name type="scientific">Rotaria sordida</name>
    <dbReference type="NCBI Taxonomy" id="392033"/>
    <lineage>
        <taxon>Eukaryota</taxon>
        <taxon>Metazoa</taxon>
        <taxon>Spiralia</taxon>
        <taxon>Gnathifera</taxon>
        <taxon>Rotifera</taxon>
        <taxon>Eurotatoria</taxon>
        <taxon>Bdelloidea</taxon>
        <taxon>Philodinida</taxon>
        <taxon>Philodinidae</taxon>
        <taxon>Rotaria</taxon>
    </lineage>
</organism>
<sequence length="8" mass="713">VGGGLPLT</sequence>
<feature type="non-terminal residue" evidence="1">
    <location>
        <position position="1"/>
    </location>
</feature>
<gene>
    <name evidence="1" type="ORF">OTI717_LOCUS44128</name>
</gene>
<proteinExistence type="predicted"/>
<dbReference type="EMBL" id="CAJOAX010070216">
    <property type="protein sequence ID" value="CAF4370471.1"/>
    <property type="molecule type" value="Genomic_DNA"/>
</dbReference>
<comment type="caution">
    <text evidence="1">The sequence shown here is derived from an EMBL/GenBank/DDBJ whole genome shotgun (WGS) entry which is preliminary data.</text>
</comment>
<evidence type="ECO:0000313" key="1">
    <source>
        <dbReference type="EMBL" id="CAF4370471.1"/>
    </source>
</evidence>
<reference evidence="1" key="1">
    <citation type="submission" date="2021-02" db="EMBL/GenBank/DDBJ databases">
        <authorList>
            <person name="Nowell W R."/>
        </authorList>
    </citation>
    <scope>NUCLEOTIDE SEQUENCE</scope>
</reference>
<protein>
    <submittedName>
        <fullName evidence="1">Uncharacterized protein</fullName>
    </submittedName>
</protein>